<dbReference type="InterPro" id="IPR020904">
    <property type="entry name" value="Sc_DH/Rdtase_CS"/>
</dbReference>
<sequence>MNKLIVVTGGTKGIGRGIIEAFVQHGFDVVTCARSEDQLASLKTAVSKMAPKAVVHTFKADLSKRAEVDAFLQFVKKTGRPVDVLVNNTGVFIPGQVHTEEEGALETMIDTNLYSAYHLSRGIIPEMKEAGKGHIFNICSIASIVAYANGGSYAISKFAMYGMSKVLREEMKPFGIRVSSVLPGATFTASWEKADIPEERFIPIEDVATMVWAAYSLSPRSVVEDILIRPQLGDI</sequence>
<dbReference type="PRINTS" id="PR00081">
    <property type="entry name" value="GDHRDH"/>
</dbReference>
<dbReference type="InterPro" id="IPR036291">
    <property type="entry name" value="NAD(P)-bd_dom_sf"/>
</dbReference>
<dbReference type="Pfam" id="PF00106">
    <property type="entry name" value="adh_short"/>
    <property type="match status" value="1"/>
</dbReference>
<evidence type="ECO:0000313" key="5">
    <source>
        <dbReference type="Proteomes" id="UP001302349"/>
    </source>
</evidence>
<dbReference type="PROSITE" id="PS00061">
    <property type="entry name" value="ADH_SHORT"/>
    <property type="match status" value="1"/>
</dbReference>
<dbReference type="Gene3D" id="3.40.50.720">
    <property type="entry name" value="NAD(P)-binding Rossmann-like Domain"/>
    <property type="match status" value="1"/>
</dbReference>
<dbReference type="EC" id="1.-.-.-" evidence="4"/>
<evidence type="ECO:0000256" key="3">
    <source>
        <dbReference type="RuleBase" id="RU000363"/>
    </source>
</evidence>
<dbReference type="EMBL" id="CP136051">
    <property type="protein sequence ID" value="WOK09607.1"/>
    <property type="molecule type" value="Genomic_DNA"/>
</dbReference>
<comment type="similarity">
    <text evidence="1 3">Belongs to the short-chain dehydrogenases/reductases (SDR) family.</text>
</comment>
<dbReference type="SUPFAM" id="SSF51735">
    <property type="entry name" value="NAD(P)-binding Rossmann-fold domains"/>
    <property type="match status" value="1"/>
</dbReference>
<dbReference type="RefSeq" id="WP_317492220.1">
    <property type="nucleotide sequence ID" value="NZ_CP136051.1"/>
</dbReference>
<evidence type="ECO:0000256" key="2">
    <source>
        <dbReference type="ARBA" id="ARBA00023002"/>
    </source>
</evidence>
<proteinExistence type="inferred from homology"/>
<dbReference type="Proteomes" id="UP001302349">
    <property type="component" value="Chromosome"/>
</dbReference>
<gene>
    <name evidence="4" type="ORF">RT717_13250</name>
</gene>
<evidence type="ECO:0000313" key="4">
    <source>
        <dbReference type="EMBL" id="WOK09607.1"/>
    </source>
</evidence>
<accession>A0ABZ0J0Y2</accession>
<keyword evidence="5" id="KW-1185">Reference proteome</keyword>
<dbReference type="InterPro" id="IPR002347">
    <property type="entry name" value="SDR_fam"/>
</dbReference>
<dbReference type="PANTHER" id="PTHR42901">
    <property type="entry name" value="ALCOHOL DEHYDROGENASE"/>
    <property type="match status" value="1"/>
</dbReference>
<keyword evidence="2 4" id="KW-0560">Oxidoreductase</keyword>
<dbReference type="PANTHER" id="PTHR42901:SF1">
    <property type="entry name" value="ALCOHOL DEHYDROGENASE"/>
    <property type="match status" value="1"/>
</dbReference>
<dbReference type="PRINTS" id="PR00080">
    <property type="entry name" value="SDRFAMILY"/>
</dbReference>
<dbReference type="GO" id="GO:0016491">
    <property type="term" value="F:oxidoreductase activity"/>
    <property type="evidence" value="ECO:0007669"/>
    <property type="project" value="UniProtKB-KW"/>
</dbReference>
<evidence type="ECO:0000256" key="1">
    <source>
        <dbReference type="ARBA" id="ARBA00006484"/>
    </source>
</evidence>
<reference evidence="4 5" key="1">
    <citation type="journal article" date="2023" name="Microbiol. Resour. Announc.">
        <title>Complete Genome Sequence of Imperialibacter roseus strain P4T.</title>
        <authorList>
            <person name="Tizabi D.R."/>
            <person name="Bachvaroff T."/>
            <person name="Hill R.T."/>
        </authorList>
    </citation>
    <scope>NUCLEOTIDE SEQUENCE [LARGE SCALE GENOMIC DNA]</scope>
    <source>
        <strain evidence="4 5">P4T</strain>
    </source>
</reference>
<name>A0ABZ0J0Y2_9BACT</name>
<protein>
    <submittedName>
        <fullName evidence="4">SDR family oxidoreductase</fullName>
        <ecNumber evidence="4">1.-.-.-</ecNumber>
    </submittedName>
</protein>
<organism evidence="4 5">
    <name type="scientific">Imperialibacter roseus</name>
    <dbReference type="NCBI Taxonomy" id="1324217"/>
    <lineage>
        <taxon>Bacteria</taxon>
        <taxon>Pseudomonadati</taxon>
        <taxon>Bacteroidota</taxon>
        <taxon>Cytophagia</taxon>
        <taxon>Cytophagales</taxon>
        <taxon>Flammeovirgaceae</taxon>
        <taxon>Imperialibacter</taxon>
    </lineage>
</organism>
<dbReference type="CDD" id="cd05233">
    <property type="entry name" value="SDR_c"/>
    <property type="match status" value="1"/>
</dbReference>